<dbReference type="Pfam" id="PF12867">
    <property type="entry name" value="DinB_2"/>
    <property type="match status" value="1"/>
</dbReference>
<dbReference type="PROSITE" id="PS51819">
    <property type="entry name" value="VOC"/>
    <property type="match status" value="1"/>
</dbReference>
<comment type="caution">
    <text evidence="2">The sequence shown here is derived from an EMBL/GenBank/DDBJ whole genome shotgun (WGS) entry which is preliminary data.</text>
</comment>
<dbReference type="InterPro" id="IPR004360">
    <property type="entry name" value="Glyas_Fos-R_dOase_dom"/>
</dbReference>
<gene>
    <name evidence="2" type="ORF">J2Z79_001536</name>
</gene>
<organism evidence="2 3">
    <name type="scientific">Symbiobacterium terraclitae</name>
    <dbReference type="NCBI Taxonomy" id="557451"/>
    <lineage>
        <taxon>Bacteria</taxon>
        <taxon>Bacillati</taxon>
        <taxon>Bacillota</taxon>
        <taxon>Clostridia</taxon>
        <taxon>Eubacteriales</taxon>
        <taxon>Symbiobacteriaceae</taxon>
        <taxon>Symbiobacterium</taxon>
    </lineage>
</organism>
<evidence type="ECO:0000313" key="3">
    <source>
        <dbReference type="Proteomes" id="UP001519289"/>
    </source>
</evidence>
<keyword evidence="3" id="KW-1185">Reference proteome</keyword>
<dbReference type="InterPro" id="IPR029068">
    <property type="entry name" value="Glyas_Bleomycin-R_OHBP_Dase"/>
</dbReference>
<sequence length="274" mass="30313">MSSRPTRAIPVRDLEESVRFYTERLGFRLVARHPDAAHLETPSGHVLLAGPAVDPAPYLAPPGTRARPGAVLYFFTPDIEATARRLPEAVLVRTDWGERKLELPDPNGYTVSFWTENDLTPEEALALFRSAPDRLEAALAGLTEAQLDLARAPGKWSIRQIVHHMTDSAVGAIAGLRYAIAEPGRLYRPNPYSPDTWDEGLHSHRRPVGPSVALFRAVHEHLVQLIEYVPGALQRYTVNEAGARMPVGRMVGMLACHAAGHVEQIRETRRVHGI</sequence>
<dbReference type="RefSeq" id="WP_209466275.1">
    <property type="nucleotide sequence ID" value="NZ_JAGGLG010000010.1"/>
</dbReference>
<dbReference type="CDD" id="cd06587">
    <property type="entry name" value="VOC"/>
    <property type="match status" value="1"/>
</dbReference>
<dbReference type="Gene3D" id="1.20.120.450">
    <property type="entry name" value="dinb family like domain"/>
    <property type="match status" value="1"/>
</dbReference>
<dbReference type="SUPFAM" id="SSF109854">
    <property type="entry name" value="DinB/YfiT-like putative metalloenzymes"/>
    <property type="match status" value="1"/>
</dbReference>
<dbReference type="EMBL" id="JAGGLG010000010">
    <property type="protein sequence ID" value="MBP2018137.1"/>
    <property type="molecule type" value="Genomic_DNA"/>
</dbReference>
<reference evidence="2 3" key="1">
    <citation type="submission" date="2021-03" db="EMBL/GenBank/DDBJ databases">
        <title>Genomic Encyclopedia of Type Strains, Phase IV (KMG-IV): sequencing the most valuable type-strain genomes for metagenomic binning, comparative biology and taxonomic classification.</title>
        <authorList>
            <person name="Goeker M."/>
        </authorList>
    </citation>
    <scope>NUCLEOTIDE SEQUENCE [LARGE SCALE GENOMIC DNA]</scope>
    <source>
        <strain evidence="2 3">DSM 27138</strain>
    </source>
</reference>
<dbReference type="InterPro" id="IPR034660">
    <property type="entry name" value="DinB/YfiT-like"/>
</dbReference>
<dbReference type="InterPro" id="IPR037523">
    <property type="entry name" value="VOC_core"/>
</dbReference>
<dbReference type="InterPro" id="IPR024775">
    <property type="entry name" value="DinB-like"/>
</dbReference>
<dbReference type="Gene3D" id="3.10.180.10">
    <property type="entry name" value="2,3-Dihydroxybiphenyl 1,2-Dioxygenase, domain 1"/>
    <property type="match status" value="1"/>
</dbReference>
<feature type="domain" description="VOC" evidence="1">
    <location>
        <begin position="2"/>
        <end position="131"/>
    </location>
</feature>
<accession>A0ABS4JRH8</accession>
<dbReference type="SUPFAM" id="SSF54593">
    <property type="entry name" value="Glyoxalase/Bleomycin resistance protein/Dihydroxybiphenyl dioxygenase"/>
    <property type="match status" value="1"/>
</dbReference>
<protein>
    <submittedName>
        <fullName evidence="2">Catechol 2,3-dioxygenase-like lactoylglutathione lyase family enzyme</fullName>
    </submittedName>
</protein>
<name>A0ABS4JRH8_9FIRM</name>
<dbReference type="Pfam" id="PF00903">
    <property type="entry name" value="Glyoxalase"/>
    <property type="match status" value="1"/>
</dbReference>
<evidence type="ECO:0000313" key="2">
    <source>
        <dbReference type="EMBL" id="MBP2018137.1"/>
    </source>
</evidence>
<proteinExistence type="predicted"/>
<dbReference type="Proteomes" id="UP001519289">
    <property type="component" value="Unassembled WGS sequence"/>
</dbReference>
<evidence type="ECO:0000259" key="1">
    <source>
        <dbReference type="PROSITE" id="PS51819"/>
    </source>
</evidence>